<accession>A0A512C267</accession>
<evidence type="ECO:0000313" key="2">
    <source>
        <dbReference type="Proteomes" id="UP000321085"/>
    </source>
</evidence>
<comment type="caution">
    <text evidence="1">The sequence shown here is derived from an EMBL/GenBank/DDBJ whole genome shotgun (WGS) entry which is preliminary data.</text>
</comment>
<protein>
    <submittedName>
        <fullName evidence="1">Uncharacterized protein</fullName>
    </submittedName>
</protein>
<evidence type="ECO:0000313" key="1">
    <source>
        <dbReference type="EMBL" id="GEO18312.1"/>
    </source>
</evidence>
<reference evidence="1 2" key="1">
    <citation type="submission" date="2019-07" db="EMBL/GenBank/DDBJ databases">
        <title>Whole genome shotgun sequence of Microvirga aerophila NBRC 106136.</title>
        <authorList>
            <person name="Hosoyama A."/>
            <person name="Uohara A."/>
            <person name="Ohji S."/>
            <person name="Ichikawa N."/>
        </authorList>
    </citation>
    <scope>NUCLEOTIDE SEQUENCE [LARGE SCALE GENOMIC DNA]</scope>
    <source>
        <strain evidence="1 2">NBRC 106136</strain>
    </source>
</reference>
<dbReference type="RefSeq" id="WP_170285150.1">
    <property type="nucleotide sequence ID" value="NZ_BJYU01000179.1"/>
</dbReference>
<gene>
    <name evidence="1" type="ORF">MAE02_60080</name>
</gene>
<sequence>MANMNTRIDYFPKGHKASHVDSLLGLVWLLAIKMLKVMNEAEVTRRTLRRQRYATLLG</sequence>
<keyword evidence="2" id="KW-1185">Reference proteome</keyword>
<proteinExistence type="predicted"/>
<dbReference type="AlphaFoldDB" id="A0A512C267"/>
<dbReference type="Proteomes" id="UP000321085">
    <property type="component" value="Unassembled WGS sequence"/>
</dbReference>
<organism evidence="1 2">
    <name type="scientific">Microvirga aerophila</name>
    <dbReference type="NCBI Taxonomy" id="670291"/>
    <lineage>
        <taxon>Bacteria</taxon>
        <taxon>Pseudomonadati</taxon>
        <taxon>Pseudomonadota</taxon>
        <taxon>Alphaproteobacteria</taxon>
        <taxon>Hyphomicrobiales</taxon>
        <taxon>Methylobacteriaceae</taxon>
        <taxon>Microvirga</taxon>
    </lineage>
</organism>
<dbReference type="EMBL" id="BJYU01000179">
    <property type="protein sequence ID" value="GEO18312.1"/>
    <property type="molecule type" value="Genomic_DNA"/>
</dbReference>
<name>A0A512C267_9HYPH</name>